<keyword evidence="1" id="KW-0175">Coiled coil</keyword>
<proteinExistence type="predicted"/>
<protein>
    <submittedName>
        <fullName evidence="3">Uncharacterized protein</fullName>
    </submittedName>
</protein>
<accession>X0SJI9</accession>
<feature type="non-terminal residue" evidence="3">
    <location>
        <position position="1"/>
    </location>
</feature>
<organism evidence="3">
    <name type="scientific">marine sediment metagenome</name>
    <dbReference type="NCBI Taxonomy" id="412755"/>
    <lineage>
        <taxon>unclassified sequences</taxon>
        <taxon>metagenomes</taxon>
        <taxon>ecological metagenomes</taxon>
    </lineage>
</organism>
<dbReference type="AlphaFoldDB" id="X0SJI9"/>
<evidence type="ECO:0000256" key="1">
    <source>
        <dbReference type="SAM" id="Coils"/>
    </source>
</evidence>
<evidence type="ECO:0000313" key="3">
    <source>
        <dbReference type="EMBL" id="GAF76032.1"/>
    </source>
</evidence>
<evidence type="ECO:0000256" key="2">
    <source>
        <dbReference type="SAM" id="MobiDB-lite"/>
    </source>
</evidence>
<feature type="region of interest" description="Disordered" evidence="2">
    <location>
        <begin position="1"/>
        <end position="21"/>
    </location>
</feature>
<dbReference type="EMBL" id="BARS01009535">
    <property type="protein sequence ID" value="GAF76032.1"/>
    <property type="molecule type" value="Genomic_DNA"/>
</dbReference>
<name>X0SJI9_9ZZZZ</name>
<gene>
    <name evidence="3" type="ORF">S01H1_17918</name>
</gene>
<feature type="non-terminal residue" evidence="3">
    <location>
        <position position="339"/>
    </location>
</feature>
<comment type="caution">
    <text evidence="3">The sequence shown here is derived from an EMBL/GenBank/DDBJ whole genome shotgun (WGS) entry which is preliminary data.</text>
</comment>
<feature type="coiled-coil region" evidence="1">
    <location>
        <begin position="92"/>
        <end position="126"/>
    </location>
</feature>
<sequence length="339" mass="37310">GLNSPLYDTIPSEFDSNSTNDEVLNRRSGQDDLSADVAISDEVNIVTGLTQLEDAPLRRQYAILGAARARLLDYQTSEVAEAPNRVLTDERADLYEAELEKISNLIKQKKAQMLQAEQAAPEQEQAPVEQVLPEVVPQVVPATEQAPEQAPAVRGNFRISPRMAKSKPRYRGQTVAYGSELELAVYMATAKGKNASKVRSELIEAGYSPAEINALGSEVRSQMKKGYNPNSKKPISVAIAQDVTAEASGVDRLSMSFKNVLKRTPEIQEQAKILKENIKAGDRQQSRRVAEVADEFKPVHAYDFVPAPETNSDMRTALKEDQVPFFNAVVPDGKLVAMR</sequence>
<reference evidence="3" key="1">
    <citation type="journal article" date="2014" name="Front. Microbiol.">
        <title>High frequency of phylogenetically diverse reductive dehalogenase-homologous genes in deep subseafloor sedimentary metagenomes.</title>
        <authorList>
            <person name="Kawai M."/>
            <person name="Futagami T."/>
            <person name="Toyoda A."/>
            <person name="Takaki Y."/>
            <person name="Nishi S."/>
            <person name="Hori S."/>
            <person name="Arai W."/>
            <person name="Tsubouchi T."/>
            <person name="Morono Y."/>
            <person name="Uchiyama I."/>
            <person name="Ito T."/>
            <person name="Fujiyama A."/>
            <person name="Inagaki F."/>
            <person name="Takami H."/>
        </authorList>
    </citation>
    <scope>NUCLEOTIDE SEQUENCE</scope>
    <source>
        <strain evidence="3">Expedition CK06-06</strain>
    </source>
</reference>